<keyword evidence="2" id="KW-1185">Reference proteome</keyword>
<comment type="caution">
    <text evidence="1">The sequence shown here is derived from an EMBL/GenBank/DDBJ whole genome shotgun (WGS) entry which is preliminary data.</text>
</comment>
<dbReference type="RefSeq" id="WP_106667568.1">
    <property type="nucleotide sequence ID" value="NZ_PGGM01000021.1"/>
</dbReference>
<proteinExistence type="predicted"/>
<dbReference type="Proteomes" id="UP000241764">
    <property type="component" value="Unassembled WGS sequence"/>
</dbReference>
<accession>A0A2P7AQU4</accession>
<dbReference type="OrthoDB" id="8388230at2"/>
<organism evidence="1 2">
    <name type="scientific">Phyllobacterium sophorae</name>
    <dbReference type="NCBI Taxonomy" id="1520277"/>
    <lineage>
        <taxon>Bacteria</taxon>
        <taxon>Pseudomonadati</taxon>
        <taxon>Pseudomonadota</taxon>
        <taxon>Alphaproteobacteria</taxon>
        <taxon>Hyphomicrobiales</taxon>
        <taxon>Phyllobacteriaceae</taxon>
        <taxon>Phyllobacterium</taxon>
    </lineage>
</organism>
<name>A0A2P7AQU4_9HYPH</name>
<evidence type="ECO:0000313" key="1">
    <source>
        <dbReference type="EMBL" id="PSH56507.1"/>
    </source>
</evidence>
<sequence>MTSKSKYTEYREKWRAESLEPGHVETKLFLPREEHEKVVAMAQMLGARIPVVLGQLVVSGLAAMAGRPAKPMEPIPAPILLQPNDLLILCEMIDKSRFANDTGSTRYRQIAFVNRLAAEIYNGRRPTIQGLAKSVDSHYSQLDLLSKVMENRGVVTRMHVPGLTEKRAGKVLYIRDDAIEALNQAHIDQVGYALLPLDVQPSETDQVNS</sequence>
<evidence type="ECO:0000313" key="2">
    <source>
        <dbReference type="Proteomes" id="UP000241764"/>
    </source>
</evidence>
<protein>
    <submittedName>
        <fullName evidence="1">Uncharacterized protein</fullName>
    </submittedName>
</protein>
<gene>
    <name evidence="1" type="ORF">CU103_29315</name>
</gene>
<dbReference type="AlphaFoldDB" id="A0A2P7AQU4"/>
<reference evidence="2" key="1">
    <citation type="submission" date="2017-11" db="EMBL/GenBank/DDBJ databases">
        <authorList>
            <person name="Kuznetsova I."/>
            <person name="Sazanova A."/>
            <person name="Chirak E."/>
            <person name="Safronova V."/>
            <person name="Willems A."/>
        </authorList>
    </citation>
    <scope>NUCLEOTIDE SEQUENCE [LARGE SCALE GENOMIC DNA]</scope>
    <source>
        <strain evidence="2">CCBAU 03422</strain>
    </source>
</reference>
<dbReference type="EMBL" id="PGGM01000021">
    <property type="protein sequence ID" value="PSH56507.1"/>
    <property type="molecule type" value="Genomic_DNA"/>
</dbReference>